<reference evidence="1 2" key="1">
    <citation type="submission" date="2020-11" db="EMBL/GenBank/DDBJ databases">
        <title>Description of Pontivivens ytuae sp. nov. isolated from deep sea sediment of Mariana Trench.</title>
        <authorList>
            <person name="Wang Z."/>
            <person name="Sun Q.-L."/>
            <person name="Xu X.-D."/>
            <person name="Tang Y.-Z."/>
            <person name="Zhang J."/>
        </authorList>
    </citation>
    <scope>NUCLEOTIDE SEQUENCE [LARGE SCALE GENOMIC DNA]</scope>
    <source>
        <strain evidence="1 2">MT2928</strain>
    </source>
</reference>
<name>A0A7S9LTC8_9RHOB</name>
<accession>A0A7S9LTC8</accession>
<evidence type="ECO:0000313" key="1">
    <source>
        <dbReference type="EMBL" id="QPH54914.1"/>
    </source>
</evidence>
<gene>
    <name evidence="1" type="ORF">I0K15_03865</name>
</gene>
<sequence length="244" mass="28399">MTQTVICMKWGPRYGADFANRLWGMIRRNTTRDTRLICFTDNAEGVHPDIECRPIPHVNLPESHRMKPWRKIALWNRDLGLEGDILFMDLDLVITGTIDGFFDHAPEETFCVIRNWTQPDKRIGNTSVYRFRVGAHHDVYQRLMDDPEGVTGAHPNSQTYISRTISSMAFWPVEWCVSFKHSLMPRWPLNFIKDVPLPETARVVAFTGKPDPDDAVVGKWPAKGHKKLYKYVRPTPWIAEHWRE</sequence>
<keyword evidence="2" id="KW-1185">Reference proteome</keyword>
<evidence type="ECO:0008006" key="3">
    <source>
        <dbReference type="Google" id="ProtNLM"/>
    </source>
</evidence>
<proteinExistence type="predicted"/>
<evidence type="ECO:0000313" key="2">
    <source>
        <dbReference type="Proteomes" id="UP000594800"/>
    </source>
</evidence>
<dbReference type="Proteomes" id="UP000594800">
    <property type="component" value="Chromosome"/>
</dbReference>
<dbReference type="AlphaFoldDB" id="A0A7S9LTC8"/>
<organism evidence="1 2">
    <name type="scientific">Pontivivens ytuae</name>
    <dbReference type="NCBI Taxonomy" id="2789856"/>
    <lineage>
        <taxon>Bacteria</taxon>
        <taxon>Pseudomonadati</taxon>
        <taxon>Pseudomonadota</taxon>
        <taxon>Alphaproteobacteria</taxon>
        <taxon>Rhodobacterales</taxon>
        <taxon>Paracoccaceae</taxon>
        <taxon>Pontivivens</taxon>
    </lineage>
</organism>
<dbReference type="InterPro" id="IPR029044">
    <property type="entry name" value="Nucleotide-diphossugar_trans"/>
</dbReference>
<dbReference type="EMBL" id="CP064942">
    <property type="protein sequence ID" value="QPH54914.1"/>
    <property type="molecule type" value="Genomic_DNA"/>
</dbReference>
<dbReference type="RefSeq" id="WP_196104115.1">
    <property type="nucleotide sequence ID" value="NZ_CP064942.1"/>
</dbReference>
<dbReference type="KEGG" id="poz:I0K15_03865"/>
<protein>
    <recommendedName>
        <fullName evidence="3">Glycosyltransferase</fullName>
    </recommendedName>
</protein>
<dbReference type="SUPFAM" id="SSF53448">
    <property type="entry name" value="Nucleotide-diphospho-sugar transferases"/>
    <property type="match status" value="1"/>
</dbReference>